<dbReference type="Gene3D" id="3.40.1440.10">
    <property type="entry name" value="GIY-YIG endonuclease"/>
    <property type="match status" value="1"/>
</dbReference>
<dbReference type="PANTHER" id="PTHR20208">
    <property type="entry name" value="STRUCTURE-SPECIFIC ENDONUCLEASE SUBUNIT SLX1"/>
    <property type="match status" value="1"/>
</dbReference>
<dbReference type="InterPro" id="IPR013083">
    <property type="entry name" value="Znf_RING/FYVE/PHD"/>
</dbReference>
<accession>A0A183TGH0</accession>
<name>A0A183TGH0_SCHSO</name>
<dbReference type="PROSITE" id="PS50164">
    <property type="entry name" value="GIY_YIG"/>
    <property type="match status" value="1"/>
</dbReference>
<evidence type="ECO:0000313" key="2">
    <source>
        <dbReference type="WBParaSite" id="SSLN_0001615901-mRNA-1"/>
    </source>
</evidence>
<dbReference type="GO" id="GO:0000724">
    <property type="term" value="P:double-strand break repair via homologous recombination"/>
    <property type="evidence" value="ECO:0007669"/>
    <property type="project" value="TreeGrafter"/>
</dbReference>
<protein>
    <submittedName>
        <fullName evidence="2">Structure-specific endonuclease subunit slx1</fullName>
    </submittedName>
</protein>
<dbReference type="GO" id="GO:0008821">
    <property type="term" value="F:crossover junction DNA endonuclease activity"/>
    <property type="evidence" value="ECO:0007669"/>
    <property type="project" value="TreeGrafter"/>
</dbReference>
<organism evidence="2">
    <name type="scientific">Schistocephalus solidus</name>
    <name type="common">Tapeworm</name>
    <dbReference type="NCBI Taxonomy" id="70667"/>
    <lineage>
        <taxon>Eukaryota</taxon>
        <taxon>Metazoa</taxon>
        <taxon>Spiralia</taxon>
        <taxon>Lophotrochozoa</taxon>
        <taxon>Platyhelminthes</taxon>
        <taxon>Cestoda</taxon>
        <taxon>Eucestoda</taxon>
        <taxon>Diphyllobothriidea</taxon>
        <taxon>Diphyllobothriidae</taxon>
        <taxon>Schistocephalus</taxon>
    </lineage>
</organism>
<proteinExistence type="predicted"/>
<sequence length="251" mass="28571">LVSVGSRCKGKTYIGFTVNPNRRILQHNAGPQRGGAKSTSGKGPWIMALIVHGFPNDISALQFEWAWQNPYQSRRLSFVPQRTKRESPFDFRFRILCHMLRSLPWRRLGLTVRWANQEYKREFPPELAPPIHMPIAYGPIETPKHFNPPFVPPPLMADHLCQLCLKPFDEFSDVTYLSLHCPLRCPLGVWHVVCLARHLTSDAAKRPLSTICTEEPSKPQLLPLGGICPACERAEFLWPELLASQQPGTFK</sequence>
<dbReference type="Pfam" id="PF01541">
    <property type="entry name" value="GIY-YIG"/>
    <property type="match status" value="1"/>
</dbReference>
<dbReference type="InterPro" id="IPR035901">
    <property type="entry name" value="GIY-YIG_endonuc_sf"/>
</dbReference>
<reference evidence="2" key="1">
    <citation type="submission" date="2016-06" db="UniProtKB">
        <authorList>
            <consortium name="WormBaseParasite"/>
        </authorList>
    </citation>
    <scope>IDENTIFICATION</scope>
</reference>
<dbReference type="CDD" id="cd10455">
    <property type="entry name" value="GIY-YIG_SLX1"/>
    <property type="match status" value="1"/>
</dbReference>
<evidence type="ECO:0000259" key="1">
    <source>
        <dbReference type="PROSITE" id="PS50164"/>
    </source>
</evidence>
<dbReference type="AlphaFoldDB" id="A0A183TGH0"/>
<dbReference type="InterPro" id="IPR050381">
    <property type="entry name" value="SLX1_endonuclease"/>
</dbReference>
<feature type="domain" description="GIY-YIG" evidence="1">
    <location>
        <begin position="1"/>
        <end position="77"/>
    </location>
</feature>
<dbReference type="GO" id="GO:0033557">
    <property type="term" value="C:Slx1-Slx4 complex"/>
    <property type="evidence" value="ECO:0007669"/>
    <property type="project" value="TreeGrafter"/>
</dbReference>
<dbReference type="Gene3D" id="3.30.40.10">
    <property type="entry name" value="Zinc/RING finger domain, C3HC4 (zinc finger)"/>
    <property type="match status" value="1"/>
</dbReference>
<dbReference type="WBParaSite" id="SSLN_0001615901-mRNA-1">
    <property type="protein sequence ID" value="SSLN_0001615901-mRNA-1"/>
    <property type="gene ID" value="SSLN_0001615901"/>
</dbReference>
<dbReference type="PANTHER" id="PTHR20208:SF10">
    <property type="entry name" value="STRUCTURE-SPECIFIC ENDONUCLEASE SUBUNIT SLX1"/>
    <property type="match status" value="1"/>
</dbReference>
<dbReference type="InterPro" id="IPR000305">
    <property type="entry name" value="GIY-YIG_endonuc"/>
</dbReference>
<dbReference type="GO" id="GO:0017108">
    <property type="term" value="F:5'-flap endonuclease activity"/>
    <property type="evidence" value="ECO:0007669"/>
    <property type="project" value="TreeGrafter"/>
</dbReference>